<dbReference type="InterPro" id="IPR004113">
    <property type="entry name" value="FAD-bd_oxidored_4_C"/>
</dbReference>
<keyword evidence="12" id="KW-0479">Metal-binding</keyword>
<evidence type="ECO:0000256" key="14">
    <source>
        <dbReference type="ARBA" id="ARBA00022827"/>
    </source>
</evidence>
<evidence type="ECO:0000256" key="20">
    <source>
        <dbReference type="ARBA" id="ARBA00051436"/>
    </source>
</evidence>
<dbReference type="SUPFAM" id="SSF55103">
    <property type="entry name" value="FAD-linked oxidases, C-terminal domain"/>
    <property type="match status" value="1"/>
</dbReference>
<evidence type="ECO:0000256" key="18">
    <source>
        <dbReference type="ARBA" id="ARBA00034078"/>
    </source>
</evidence>
<dbReference type="SFLD" id="SFLDS00029">
    <property type="entry name" value="Radical_SAM"/>
    <property type="match status" value="1"/>
</dbReference>
<dbReference type="FunFam" id="3.30.70.2740:FF:000001">
    <property type="entry name" value="D-lactate dehydrogenase mitochondrial"/>
    <property type="match status" value="1"/>
</dbReference>
<keyword evidence="13" id="KW-0093">Biotin biosynthesis</keyword>
<dbReference type="AlphaFoldDB" id="A0A2V1ARF3"/>
<dbReference type="InterPro" id="IPR016166">
    <property type="entry name" value="FAD-bd_PCMH"/>
</dbReference>
<dbReference type="Gene3D" id="3.20.20.70">
    <property type="entry name" value="Aldolase class I"/>
    <property type="match status" value="1"/>
</dbReference>
<dbReference type="SFLD" id="SFLDG01278">
    <property type="entry name" value="biotin_synthase_like"/>
    <property type="match status" value="1"/>
</dbReference>
<dbReference type="FunFam" id="3.20.20.70:FF:000011">
    <property type="entry name" value="Biotin synthase"/>
    <property type="match status" value="1"/>
</dbReference>
<keyword evidence="9" id="KW-0808">Transferase</keyword>
<dbReference type="GO" id="GO:0051539">
    <property type="term" value="F:4 iron, 4 sulfur cluster binding"/>
    <property type="evidence" value="ECO:0007669"/>
    <property type="project" value="UniProtKB-KW"/>
</dbReference>
<dbReference type="GO" id="GO:0046872">
    <property type="term" value="F:metal ion binding"/>
    <property type="evidence" value="ECO:0007669"/>
    <property type="project" value="UniProtKB-KW"/>
</dbReference>
<dbReference type="OrthoDB" id="7786253at2759"/>
<evidence type="ECO:0000256" key="3">
    <source>
        <dbReference type="ARBA" id="ARBA00004942"/>
    </source>
</evidence>
<evidence type="ECO:0000256" key="17">
    <source>
        <dbReference type="ARBA" id="ARBA00023014"/>
    </source>
</evidence>
<dbReference type="GO" id="GO:1903457">
    <property type="term" value="P:lactate catabolic process"/>
    <property type="evidence" value="ECO:0007669"/>
    <property type="project" value="TreeGrafter"/>
</dbReference>
<dbReference type="InterPro" id="IPR016171">
    <property type="entry name" value="Vanillyl_alc_oxidase_C-sub2"/>
</dbReference>
<dbReference type="HAMAP" id="MF_01694">
    <property type="entry name" value="BioB"/>
    <property type="match status" value="1"/>
</dbReference>
<dbReference type="SFLD" id="SFLDF00272">
    <property type="entry name" value="biotin_synthase"/>
    <property type="match status" value="1"/>
</dbReference>
<dbReference type="Pfam" id="PF06968">
    <property type="entry name" value="BATS"/>
    <property type="match status" value="1"/>
</dbReference>
<keyword evidence="17" id="KW-0411">Iron-sulfur</keyword>
<dbReference type="GO" id="GO:0009102">
    <property type="term" value="P:biotin biosynthetic process"/>
    <property type="evidence" value="ECO:0007669"/>
    <property type="project" value="UniProtKB-UniPathway"/>
</dbReference>
<evidence type="ECO:0000256" key="19">
    <source>
        <dbReference type="ARBA" id="ARBA00038897"/>
    </source>
</evidence>
<comment type="pathway">
    <text evidence="3">Cofactor biosynthesis; biotin biosynthesis; biotin from 7,8-diaminononanoate: step 2/2.</text>
</comment>
<evidence type="ECO:0000256" key="8">
    <source>
        <dbReference type="ARBA" id="ARBA00022630"/>
    </source>
</evidence>
<comment type="cofactor">
    <cofactor evidence="2">
        <name>FAD</name>
        <dbReference type="ChEBI" id="CHEBI:57692"/>
    </cofactor>
</comment>
<evidence type="ECO:0000256" key="16">
    <source>
        <dbReference type="ARBA" id="ARBA00023004"/>
    </source>
</evidence>
<evidence type="ECO:0000256" key="1">
    <source>
        <dbReference type="ARBA" id="ARBA00001966"/>
    </source>
</evidence>
<keyword evidence="10" id="KW-0949">S-adenosyl-L-methionine</keyword>
<evidence type="ECO:0000256" key="21">
    <source>
        <dbReference type="ARBA" id="ARBA00083446"/>
    </source>
</evidence>
<keyword evidence="16" id="KW-0408">Iron</keyword>
<dbReference type="InterPro" id="IPR010722">
    <property type="entry name" value="BATS_dom"/>
</dbReference>
<dbReference type="CDD" id="cd01335">
    <property type="entry name" value="Radical_SAM"/>
    <property type="match status" value="1"/>
</dbReference>
<dbReference type="InterPro" id="IPR007197">
    <property type="entry name" value="rSAM"/>
</dbReference>
<keyword evidence="25" id="KW-1185">Reference proteome</keyword>
<dbReference type="GO" id="GO:0004076">
    <property type="term" value="F:biotin synthase activity"/>
    <property type="evidence" value="ECO:0007669"/>
    <property type="project" value="UniProtKB-EC"/>
</dbReference>
<proteinExistence type="inferred from homology"/>
<keyword evidence="14" id="KW-0274">FAD</keyword>
<dbReference type="UniPathway" id="UPA00078">
    <property type="reaction ID" value="UER00162"/>
</dbReference>
<evidence type="ECO:0000313" key="24">
    <source>
        <dbReference type="EMBL" id="PVH20096.1"/>
    </source>
</evidence>
<comment type="cofactor">
    <cofactor evidence="1">
        <name>[4Fe-4S] cluster</name>
        <dbReference type="ChEBI" id="CHEBI:49883"/>
    </cofactor>
</comment>
<dbReference type="RefSeq" id="XP_025341036.1">
    <property type="nucleotide sequence ID" value="XM_025485571.1"/>
</dbReference>
<dbReference type="PROSITE" id="PS51918">
    <property type="entry name" value="RADICAL_SAM"/>
    <property type="match status" value="1"/>
</dbReference>
<evidence type="ECO:0000259" key="23">
    <source>
        <dbReference type="PROSITE" id="PS51918"/>
    </source>
</evidence>
<dbReference type="EC" id="2.8.1.6" evidence="6"/>
<dbReference type="GO" id="GO:0071949">
    <property type="term" value="F:FAD binding"/>
    <property type="evidence" value="ECO:0007669"/>
    <property type="project" value="InterPro"/>
</dbReference>
<accession>A0A2V1ARF3</accession>
<evidence type="ECO:0000256" key="9">
    <source>
        <dbReference type="ARBA" id="ARBA00022679"/>
    </source>
</evidence>
<evidence type="ECO:0000256" key="13">
    <source>
        <dbReference type="ARBA" id="ARBA00022756"/>
    </source>
</evidence>
<keyword evidence="11" id="KW-0001">2Fe-2S</keyword>
<comment type="catalytic activity">
    <reaction evidence="20">
        <text>(R)-lactate + 2 Fe(III)-[cytochrome c] = 2 Fe(II)-[cytochrome c] + pyruvate + 2 H(+)</text>
        <dbReference type="Rhea" id="RHEA:13521"/>
        <dbReference type="Rhea" id="RHEA-COMP:10350"/>
        <dbReference type="Rhea" id="RHEA-COMP:14399"/>
        <dbReference type="ChEBI" id="CHEBI:15361"/>
        <dbReference type="ChEBI" id="CHEBI:15378"/>
        <dbReference type="ChEBI" id="CHEBI:16004"/>
        <dbReference type="ChEBI" id="CHEBI:29033"/>
        <dbReference type="ChEBI" id="CHEBI:29034"/>
        <dbReference type="EC" id="1.1.2.4"/>
    </reaction>
</comment>
<dbReference type="Pfam" id="PF01565">
    <property type="entry name" value="FAD_binding_4"/>
    <property type="match status" value="1"/>
</dbReference>
<dbReference type="PANTHER" id="PTHR11748">
    <property type="entry name" value="D-LACTATE DEHYDROGENASE"/>
    <property type="match status" value="1"/>
</dbReference>
<evidence type="ECO:0000256" key="2">
    <source>
        <dbReference type="ARBA" id="ARBA00001974"/>
    </source>
</evidence>
<dbReference type="EMBL" id="PKFO01000003">
    <property type="protein sequence ID" value="PVH20096.1"/>
    <property type="molecule type" value="Genomic_DNA"/>
</dbReference>
<protein>
    <recommendedName>
        <fullName evidence="21">D-lactate ferricytochrome C oxidoreductase</fullName>
        <ecNumber evidence="19">1.1.2.4</ecNumber>
        <ecNumber evidence="6">2.8.1.6</ecNumber>
    </recommendedName>
</protein>
<dbReference type="Gene3D" id="3.30.465.10">
    <property type="match status" value="1"/>
</dbReference>
<evidence type="ECO:0000256" key="15">
    <source>
        <dbReference type="ARBA" id="ARBA00023002"/>
    </source>
</evidence>
<dbReference type="FunFam" id="1.10.45.10:FF:000001">
    <property type="entry name" value="D-lactate dehydrogenase mitochondrial"/>
    <property type="match status" value="1"/>
</dbReference>
<dbReference type="InterPro" id="IPR013785">
    <property type="entry name" value="Aldolase_TIM"/>
</dbReference>
<dbReference type="GO" id="GO:0005739">
    <property type="term" value="C:mitochondrion"/>
    <property type="evidence" value="ECO:0007669"/>
    <property type="project" value="TreeGrafter"/>
</dbReference>
<comment type="similarity">
    <text evidence="4">Belongs to the FAD-binding oxidoreductase/transferase type 4 family.</text>
</comment>
<keyword evidence="7" id="KW-0004">4Fe-4S</keyword>
<dbReference type="InterPro" id="IPR036318">
    <property type="entry name" value="FAD-bd_PCMH-like_sf"/>
</dbReference>
<dbReference type="InterPro" id="IPR016164">
    <property type="entry name" value="FAD-linked_Oxase-like_C"/>
</dbReference>
<keyword evidence="15" id="KW-0560">Oxidoreductase</keyword>
<dbReference type="Pfam" id="PF04055">
    <property type="entry name" value="Radical_SAM"/>
    <property type="match status" value="1"/>
</dbReference>
<dbReference type="FunFam" id="3.30.465.10:FF:000014">
    <property type="entry name" value="D-lactate dehydrogenase (Cytochrome), putative"/>
    <property type="match status" value="1"/>
</dbReference>
<dbReference type="InterPro" id="IPR006094">
    <property type="entry name" value="Oxid_FAD_bind_N"/>
</dbReference>
<dbReference type="Proteomes" id="UP000244309">
    <property type="component" value="Unassembled WGS sequence"/>
</dbReference>
<dbReference type="Gene3D" id="3.30.70.2740">
    <property type="match status" value="1"/>
</dbReference>
<dbReference type="InterPro" id="IPR006638">
    <property type="entry name" value="Elp3/MiaA/NifB-like_rSAM"/>
</dbReference>
<sequence>MFIRRFATSAILNAATKRLGVKASFSEPSIVSTVNAINSAINFEPHSKWTKEQIKEIYETPLSELTFQAQLQHRRYHDPSEVQLCTLLNIKTGGCTEDCKYCSQSSRYDTGTKAEKLVKLEEVQKAAIKAKENGSTRFCMGAAWRDMQGRKSGLRKIAEMVKWINDELHMETCVTLGMVNEDQAQVLKDSGLTAYNHNLDTSREHYPNVITTRSYDDRLQTIKNVQKVGIKACTGGILGLGETPDDHISFLHTLATMDKHPESLPINRLVPIKGTPMEKEVSTLPAGSARKLTFEAILRTIATARLVMPESIIRLAAGRYTMKEHEQFLCFSAGCNAIFTGERMLTTMCSGWEEDIAMLKKWGMKPMKSFRNHGAEAVESLLHKAAEEEPAAPGTNLKASSAPKPGRAGLYSAFALASTSLGVAGYYYGRKKVIDNPPEFSFPWSSTTKLEDINSPDYCTTEEFNDAIAELAGAIGKENVSESRAELEGFTDNGFSPRPPEPGQVPKAIVYAHSTEDVSKILTIAHKYSVPVVPYSGGTSLEGHTFSTRCGIILNTSRMNKVLKINYDDLDAVVQAGVNWMELDKELAHARMMFGCDCGPTGLIGGMVNTNASGINASRYGAMRDNVISLTVVLADGTVIKTRQRPRKTSAGYNLTGLFVGSEGTLGIVTEAVVKIQVKPQVETVAVGQFPTVEAASQTVAELFKRGIRPEAIELLDDAMMQCTNFSGAVSRKWLEVPTIFFKLGGLNQAVVDETLKIVKEVAHDNDCKDFIIAKDKAEGDELFEARKNALFSLLDYGKSEIHEDVKLWITDIAVPISRLPKVCDEIRELTQKSGFHSVILGHVGDGNLHADLFYLPHQAEECHKVIDEMTLIGLRNEGTATGEHGIGNGKRPFLKIELGEEAVNTMRKLKLALDPKRILNPDKVFKIDPKDDGEF</sequence>
<comment type="caution">
    <text evidence="24">The sequence shown here is derived from an EMBL/GenBank/DDBJ whole genome shotgun (WGS) entry which is preliminary data.</text>
</comment>
<dbReference type="PANTHER" id="PTHR11748:SF117">
    <property type="entry name" value="AER321WP"/>
    <property type="match status" value="1"/>
</dbReference>
<keyword evidence="8" id="KW-0285">Flavoprotein</keyword>
<dbReference type="InterPro" id="IPR002684">
    <property type="entry name" value="Biotin_synth/BioAB"/>
</dbReference>
<feature type="domain" description="Radical SAM core" evidence="23">
    <location>
        <begin position="80"/>
        <end position="310"/>
    </location>
</feature>
<organism evidence="24 25">
    <name type="scientific">Candidozyma haemuli</name>
    <dbReference type="NCBI Taxonomy" id="45357"/>
    <lineage>
        <taxon>Eukaryota</taxon>
        <taxon>Fungi</taxon>
        <taxon>Dikarya</taxon>
        <taxon>Ascomycota</taxon>
        <taxon>Saccharomycotina</taxon>
        <taxon>Pichiomycetes</taxon>
        <taxon>Metschnikowiaceae</taxon>
        <taxon>Candidozyma</taxon>
    </lineage>
</organism>
<evidence type="ECO:0000256" key="12">
    <source>
        <dbReference type="ARBA" id="ARBA00022723"/>
    </source>
</evidence>
<evidence type="ECO:0000256" key="7">
    <source>
        <dbReference type="ARBA" id="ARBA00022485"/>
    </source>
</evidence>
<reference evidence="24 25" key="1">
    <citation type="submission" date="2017-12" db="EMBL/GenBank/DDBJ databases">
        <title>Genome Sequence of a Multidrug-Resistant Candida haemulonii Isolate from a Patient with Chronic Leg Ulcers in Israel.</title>
        <authorList>
            <person name="Chow N.A."/>
            <person name="Gade L."/>
            <person name="Batra D."/>
            <person name="Rowe L.A."/>
            <person name="Ben-Ami R."/>
            <person name="Loparev V.N."/>
            <person name="Litvintseva A.P."/>
        </authorList>
    </citation>
    <scope>NUCLEOTIDE SEQUENCE [LARGE SCALE GENOMIC DNA]</scope>
    <source>
        <strain evidence="24 25">B11899</strain>
    </source>
</reference>
<gene>
    <name evidence="24" type="ORF">CXQ85_001875</name>
</gene>
<dbReference type="SFLD" id="SFLDG01060">
    <property type="entry name" value="BATS_domain_containing"/>
    <property type="match status" value="1"/>
</dbReference>
<evidence type="ECO:0000256" key="6">
    <source>
        <dbReference type="ARBA" id="ARBA00012236"/>
    </source>
</evidence>
<dbReference type="SUPFAM" id="SSF102114">
    <property type="entry name" value="Radical SAM enzymes"/>
    <property type="match status" value="1"/>
</dbReference>
<dbReference type="EC" id="1.1.2.4" evidence="19"/>
<dbReference type="GO" id="GO:0004458">
    <property type="term" value="F:D-lactate dehydrogenase (cytochrome) activity"/>
    <property type="evidence" value="ECO:0007669"/>
    <property type="project" value="UniProtKB-EC"/>
</dbReference>
<evidence type="ECO:0000256" key="11">
    <source>
        <dbReference type="ARBA" id="ARBA00022714"/>
    </source>
</evidence>
<dbReference type="VEuPathDB" id="FungiDB:CXQ85_001875"/>
<comment type="cofactor">
    <cofactor evidence="18">
        <name>[2Fe-2S] cluster</name>
        <dbReference type="ChEBI" id="CHEBI:190135"/>
    </cofactor>
</comment>
<evidence type="ECO:0000256" key="4">
    <source>
        <dbReference type="ARBA" id="ARBA00008000"/>
    </source>
</evidence>
<dbReference type="NCBIfam" id="TIGR00433">
    <property type="entry name" value="bioB"/>
    <property type="match status" value="1"/>
</dbReference>
<evidence type="ECO:0000313" key="25">
    <source>
        <dbReference type="Proteomes" id="UP000244309"/>
    </source>
</evidence>
<dbReference type="InterPro" id="IPR024177">
    <property type="entry name" value="Biotin_synthase"/>
</dbReference>
<evidence type="ECO:0000256" key="5">
    <source>
        <dbReference type="ARBA" id="ARBA00010765"/>
    </source>
</evidence>
<comment type="similarity">
    <text evidence="5">Belongs to the radical SAM superfamily. Biotin synthase family.</text>
</comment>
<name>A0A2V1ARF3_9ASCO</name>
<dbReference type="GeneID" id="37007206"/>
<dbReference type="Gene3D" id="1.10.45.10">
    <property type="entry name" value="Vanillyl-alcohol Oxidase, Chain A, domain 4"/>
    <property type="match status" value="1"/>
</dbReference>
<evidence type="ECO:0000256" key="10">
    <source>
        <dbReference type="ARBA" id="ARBA00022691"/>
    </source>
</evidence>
<dbReference type="GO" id="GO:0008720">
    <property type="term" value="F:D-lactate dehydrogenase (NAD+) activity"/>
    <property type="evidence" value="ECO:0007669"/>
    <property type="project" value="TreeGrafter"/>
</dbReference>
<dbReference type="Pfam" id="PF02913">
    <property type="entry name" value="FAD-oxidase_C"/>
    <property type="match status" value="1"/>
</dbReference>
<dbReference type="InterPro" id="IPR016169">
    <property type="entry name" value="FAD-bd_PCMH_sub2"/>
</dbReference>
<dbReference type="SMART" id="SM00729">
    <property type="entry name" value="Elp3"/>
    <property type="match status" value="1"/>
</dbReference>
<evidence type="ECO:0000259" key="22">
    <source>
        <dbReference type="PROSITE" id="PS51387"/>
    </source>
</evidence>
<dbReference type="InterPro" id="IPR058240">
    <property type="entry name" value="rSAM_sf"/>
</dbReference>
<dbReference type="GO" id="GO:0051537">
    <property type="term" value="F:2 iron, 2 sulfur cluster binding"/>
    <property type="evidence" value="ECO:0007669"/>
    <property type="project" value="UniProtKB-KW"/>
</dbReference>
<dbReference type="SUPFAM" id="SSF56176">
    <property type="entry name" value="FAD-binding/transporter-associated domain-like"/>
    <property type="match status" value="1"/>
</dbReference>
<dbReference type="STRING" id="45357.A0A2V1ARF3"/>
<dbReference type="SMART" id="SM00876">
    <property type="entry name" value="BATS"/>
    <property type="match status" value="1"/>
</dbReference>
<feature type="domain" description="FAD-binding PCMH-type" evidence="22">
    <location>
        <begin position="502"/>
        <end position="679"/>
    </location>
</feature>
<dbReference type="PROSITE" id="PS51387">
    <property type="entry name" value="FAD_PCMH"/>
    <property type="match status" value="1"/>
</dbReference>